<feature type="transmembrane region" description="Helical" evidence="11">
    <location>
        <begin position="7"/>
        <end position="27"/>
    </location>
</feature>
<evidence type="ECO:0000256" key="5">
    <source>
        <dbReference type="ARBA" id="ARBA00022692"/>
    </source>
</evidence>
<keyword evidence="7 11" id="KW-1133">Transmembrane helix</keyword>
<accession>A0ABP0E7K5</accession>
<evidence type="ECO:0000256" key="4">
    <source>
        <dbReference type="ARBA" id="ARBA00022679"/>
    </source>
</evidence>
<comment type="pathway">
    <text evidence="2">Protein modification; protein glycosylation.</text>
</comment>
<keyword evidence="9 11" id="KW-0472">Membrane</keyword>
<organism evidence="12 13">
    <name type="scientific">[Candida] anglica</name>
    <dbReference type="NCBI Taxonomy" id="148631"/>
    <lineage>
        <taxon>Eukaryota</taxon>
        <taxon>Fungi</taxon>
        <taxon>Dikarya</taxon>
        <taxon>Ascomycota</taxon>
        <taxon>Saccharomycotina</taxon>
        <taxon>Pichiomycetes</taxon>
        <taxon>Debaryomycetaceae</taxon>
        <taxon>Kurtzmaniella</taxon>
    </lineage>
</organism>
<keyword evidence="10" id="KW-0175">Coiled coil</keyword>
<evidence type="ECO:0000256" key="8">
    <source>
        <dbReference type="ARBA" id="ARBA00023034"/>
    </source>
</evidence>
<keyword evidence="5 11" id="KW-0812">Transmembrane</keyword>
<evidence type="ECO:0000256" key="2">
    <source>
        <dbReference type="ARBA" id="ARBA00004922"/>
    </source>
</evidence>
<evidence type="ECO:0000313" key="12">
    <source>
        <dbReference type="EMBL" id="CAK7893723.1"/>
    </source>
</evidence>
<dbReference type="SUPFAM" id="SSF53448">
    <property type="entry name" value="Nucleotide-diphospho-sugar transferases"/>
    <property type="match status" value="1"/>
</dbReference>
<evidence type="ECO:0000256" key="7">
    <source>
        <dbReference type="ARBA" id="ARBA00022989"/>
    </source>
</evidence>
<evidence type="ECO:0000256" key="6">
    <source>
        <dbReference type="ARBA" id="ARBA00022968"/>
    </source>
</evidence>
<comment type="similarity">
    <text evidence="3">Belongs to the MNN1/MNT family.</text>
</comment>
<keyword evidence="8" id="KW-0333">Golgi apparatus</keyword>
<name>A0ABP0E7K5_9ASCO</name>
<dbReference type="PANTHER" id="PTHR31646:SF1">
    <property type="entry name" value="ALPHA-1,2-MANNOSYLTRANSFERASE MNN2"/>
    <property type="match status" value="1"/>
</dbReference>
<keyword evidence="13" id="KW-1185">Reference proteome</keyword>
<evidence type="ECO:0000256" key="1">
    <source>
        <dbReference type="ARBA" id="ARBA00004323"/>
    </source>
</evidence>
<keyword evidence="4" id="KW-0808">Transferase</keyword>
<proteinExistence type="inferred from homology"/>
<evidence type="ECO:0000256" key="11">
    <source>
        <dbReference type="SAM" id="Phobius"/>
    </source>
</evidence>
<protein>
    <submittedName>
        <fullName evidence="12">Alpha-1,2-mannosyltransferase Mnn22p</fullName>
    </submittedName>
</protein>
<reference evidence="12 13" key="1">
    <citation type="submission" date="2024-01" db="EMBL/GenBank/DDBJ databases">
        <authorList>
            <consortium name="Genoscope - CEA"/>
            <person name="William W."/>
        </authorList>
    </citation>
    <scope>NUCLEOTIDE SEQUENCE [LARGE SCALE GENOMIC DNA]</scope>
    <source>
        <strain evidence="12 13">29B2s-10</strain>
    </source>
</reference>
<evidence type="ECO:0000256" key="9">
    <source>
        <dbReference type="ARBA" id="ARBA00023136"/>
    </source>
</evidence>
<dbReference type="Pfam" id="PF11051">
    <property type="entry name" value="Mannosyl_trans3"/>
    <property type="match status" value="1"/>
</dbReference>
<evidence type="ECO:0000256" key="3">
    <source>
        <dbReference type="ARBA" id="ARBA00009105"/>
    </source>
</evidence>
<evidence type="ECO:0000313" key="13">
    <source>
        <dbReference type="Proteomes" id="UP001497600"/>
    </source>
</evidence>
<feature type="coiled-coil region" evidence="10">
    <location>
        <begin position="98"/>
        <end position="132"/>
    </location>
</feature>
<dbReference type="InterPro" id="IPR022751">
    <property type="entry name" value="Alpha_mannosyltransferase"/>
</dbReference>
<gene>
    <name evidence="12" type="primary">MNN22</name>
    <name evidence="12" type="ORF">CAAN4_A08680</name>
</gene>
<comment type="subcellular location">
    <subcellularLocation>
        <location evidence="1">Golgi apparatus membrane</location>
        <topology evidence="1">Single-pass type II membrane protein</topology>
    </subcellularLocation>
</comment>
<evidence type="ECO:0000256" key="10">
    <source>
        <dbReference type="SAM" id="Coils"/>
    </source>
</evidence>
<dbReference type="PANTHER" id="PTHR31646">
    <property type="entry name" value="ALPHA-1,2-MANNOSYLTRANSFERASE MNN2"/>
    <property type="match status" value="1"/>
</dbReference>
<keyword evidence="6" id="KW-0735">Signal-anchor</keyword>
<dbReference type="Proteomes" id="UP001497600">
    <property type="component" value="Chromosome A"/>
</dbReference>
<dbReference type="EMBL" id="OZ004253">
    <property type="protein sequence ID" value="CAK7893723.1"/>
    <property type="molecule type" value="Genomic_DNA"/>
</dbReference>
<sequence>MISVTRGIWRSILGAVFIVLVFTTYRLSTSSHSYSPLFSTDQPVLVPKPDIIGYKAKPHHQFWADLFVVLNANKPELPSVETAIEYRKDAPKDGVKTKQNLANRATISKETIKELQQKHKQVLNDLPELTKVVYHPETSGIVLVGGGKFSWLAYLSVLSIRDTGCKLPVEVVLPKYDDYEKEIHYCSELLPKLNARCVVVPDVLGPSVMLEWGNKLANYQFKSLALMVSSFQNILLVDADNILVKSPEPLFASQLFKDYGMVTWPDYWERTIAPDFYEVAGVKVDEKTRSRYNRYPMDPKIKLTDEDVDQVPYHDLEGAISDLSSESGQLLINKATHSKTLLLSLYYNIYGPKIYYKLLSLGEQGEGDKDTFPAAAHVAGEKYYQVKSFIKTFGYADSDNKFQGVAMGQKDPLLDYELFQKKAVAPLRGKNMGMQEQVDLLKKVSREDFGEDGLPLFTIHCNYPKLDPLTLMDRDDLYDKEKAVLKYRIYGGLKYKKPTVKDGKLTEIEEDFELQQWKNMKMALCDRKYEFTHFNSKNIDKVCELVKNQVTKLSA</sequence>
<dbReference type="InterPro" id="IPR029044">
    <property type="entry name" value="Nucleotide-diphossugar_trans"/>
</dbReference>